<dbReference type="InterPro" id="IPR029046">
    <property type="entry name" value="LolA/LolB/LppX"/>
</dbReference>
<proteinExistence type="predicted"/>
<feature type="chain" id="PRO_5044619504" evidence="5">
    <location>
        <begin position="19"/>
        <end position="194"/>
    </location>
</feature>
<dbReference type="InterPro" id="IPR004564">
    <property type="entry name" value="OM_lipoprot_carrier_LolA-like"/>
</dbReference>
<evidence type="ECO:0000313" key="11">
    <source>
        <dbReference type="Proteomes" id="UP000323012"/>
    </source>
</evidence>
<evidence type="ECO:0000313" key="6">
    <source>
        <dbReference type="EMBL" id="AMQ94214.1"/>
    </source>
</evidence>
<keyword evidence="4" id="KW-0653">Protein transport</keyword>
<dbReference type="Pfam" id="PF03548">
    <property type="entry name" value="LolA"/>
    <property type="match status" value="1"/>
</dbReference>
<reference evidence="6 9" key="1">
    <citation type="submission" date="2015-10" db="EMBL/GenBank/DDBJ databases">
        <title>Tn-seq of a polymicrobial infection.</title>
        <authorList>
            <person name="Stacy A."/>
            <person name="Rumbaugh K.P."/>
            <person name="Whiteley M."/>
        </authorList>
    </citation>
    <scope>NUCLEOTIDE SEQUENCE [LARGE SCALE GENOMIC DNA]</scope>
    <source>
        <strain evidence="6 9">624</strain>
    </source>
</reference>
<evidence type="ECO:0000256" key="4">
    <source>
        <dbReference type="ARBA" id="ARBA00022927"/>
    </source>
</evidence>
<keyword evidence="8" id="KW-0449">Lipoprotein</keyword>
<dbReference type="SUPFAM" id="SSF89392">
    <property type="entry name" value="Prokaryotic lipoproteins and lipoprotein localization factors"/>
    <property type="match status" value="1"/>
</dbReference>
<name>A0A5D0KTN9_AGGAC</name>
<dbReference type="EMBL" id="VSED01000015">
    <property type="protein sequence ID" value="TYA38823.1"/>
    <property type="molecule type" value="Genomic_DNA"/>
</dbReference>
<dbReference type="CDD" id="cd16325">
    <property type="entry name" value="LolA"/>
    <property type="match status" value="1"/>
</dbReference>
<evidence type="ECO:0000313" key="8">
    <source>
        <dbReference type="EMBL" id="TYA38823.1"/>
    </source>
</evidence>
<keyword evidence="2" id="KW-0813">Transport</keyword>
<dbReference type="KEGG" id="aact:ACT75_06540"/>
<evidence type="ECO:0000256" key="1">
    <source>
        <dbReference type="ARBA" id="ARBA00011245"/>
    </source>
</evidence>
<dbReference type="GO" id="GO:0015031">
    <property type="term" value="P:protein transport"/>
    <property type="evidence" value="ECO:0007669"/>
    <property type="project" value="UniProtKB-KW"/>
</dbReference>
<reference evidence="7 10" key="2">
    <citation type="submission" date="2017-10" db="EMBL/GenBank/DDBJ databases">
        <title>Draft genome sequences of Aggregatibacter actinomycetemcomitans strains 310a and 310b.</title>
        <authorList>
            <person name="May A.C."/>
            <person name="Ohta H."/>
            <person name="Maeda H."/>
            <person name="Kokeguchi S."/>
            <person name="Cugini C."/>
        </authorList>
    </citation>
    <scope>NUCLEOTIDE SEQUENCE [LARGE SCALE GENOMIC DNA]</scope>
    <source>
        <strain evidence="7 10">310b</strain>
    </source>
</reference>
<feature type="signal peptide" evidence="5">
    <location>
        <begin position="1"/>
        <end position="18"/>
    </location>
</feature>
<evidence type="ECO:0000256" key="2">
    <source>
        <dbReference type="ARBA" id="ARBA00022448"/>
    </source>
</evidence>
<organism evidence="8 11">
    <name type="scientific">Aggregatibacter actinomycetemcomitans</name>
    <name type="common">Actinobacillus actinomycetemcomitans</name>
    <name type="synonym">Haemophilus actinomycetemcomitans</name>
    <dbReference type="NCBI Taxonomy" id="714"/>
    <lineage>
        <taxon>Bacteria</taxon>
        <taxon>Pseudomonadati</taxon>
        <taxon>Pseudomonadota</taxon>
        <taxon>Gammaproteobacteria</taxon>
        <taxon>Pasteurellales</taxon>
        <taxon>Pasteurellaceae</taxon>
        <taxon>Aggregatibacter</taxon>
    </lineage>
</organism>
<keyword evidence="10" id="KW-1185">Reference proteome</keyword>
<dbReference type="OrthoDB" id="7025041at2"/>
<evidence type="ECO:0000256" key="5">
    <source>
        <dbReference type="SAM" id="SignalP"/>
    </source>
</evidence>
<evidence type="ECO:0000313" key="9">
    <source>
        <dbReference type="Proteomes" id="UP000072236"/>
    </source>
</evidence>
<dbReference type="AlphaFoldDB" id="A0A5D0KTN9"/>
<protein>
    <submittedName>
        <fullName evidence="8">Outer membrane lipoprotein carrier protein LolA</fullName>
    </submittedName>
</protein>
<gene>
    <name evidence="6" type="ORF">ACT75_06540</name>
    <name evidence="7" type="ORF">CQR80_08310</name>
    <name evidence="8" type="ORF">FXB79_06510</name>
</gene>
<dbReference type="EMBL" id="PCGW01000015">
    <property type="protein sequence ID" value="PHO20218.1"/>
    <property type="molecule type" value="Genomic_DNA"/>
</dbReference>
<dbReference type="Proteomes" id="UP000226080">
    <property type="component" value="Unassembled WGS sequence"/>
</dbReference>
<accession>A0A5D0KTN9</accession>
<dbReference type="RefSeq" id="WP_005544276.1">
    <property type="nucleotide sequence ID" value="NZ_CP012959.1"/>
</dbReference>
<sequence length="194" mass="21720">MKTFFVLCCLLFSPLTFAFSEAELITLLQTPQNVQGNFTQQRFLKSLAKPITTQGKFTLLAKKGLLWQMEKPFTNQLRVKTDGIMQWDGKQWVANGNMGQAQQISLFLGLLSGDISGLKAQFEVALSGEAKNWQLTLTPSSLLMKQIFTDIQIQGDEVVKAIVLNEKQGDKTHIQFDHIQQNQPLAAFAQSALE</sequence>
<dbReference type="EMBL" id="CP012959">
    <property type="protein sequence ID" value="AMQ94214.1"/>
    <property type="molecule type" value="Genomic_DNA"/>
</dbReference>
<reference evidence="8 11" key="3">
    <citation type="submission" date="2019-08" db="EMBL/GenBank/DDBJ databases">
        <title>Whole genome sequencing of Aggregatibacter actinomycetemcomitans cultured from blood stream infections in Denmark reveals a novel phylogenetic lineage expressing serotype a membrane O polysaccharide.</title>
        <authorList>
            <person name="Nedergaard S."/>
            <person name="Kobel C.M."/>
            <person name="Nielsen M.B."/>
            <person name="Moeller R.T."/>
            <person name="Jensen A.B."/>
            <person name="Noerskov-Lauritsen N."/>
        </authorList>
    </citation>
    <scope>NUCLEOTIDE SEQUENCE [LARGE SCALE GENOMIC DNA]</scope>
    <source>
        <strain evidence="8 11">PN_563</strain>
    </source>
</reference>
<evidence type="ECO:0000313" key="10">
    <source>
        <dbReference type="Proteomes" id="UP000226080"/>
    </source>
</evidence>
<comment type="subunit">
    <text evidence="1">Monomer.</text>
</comment>
<dbReference type="Gene3D" id="2.50.20.10">
    <property type="entry name" value="Lipoprotein localisation LolA/LolB/LppX"/>
    <property type="match status" value="1"/>
</dbReference>
<dbReference type="SMR" id="A0A5D0KTN9"/>
<evidence type="ECO:0000256" key="3">
    <source>
        <dbReference type="ARBA" id="ARBA00022729"/>
    </source>
</evidence>
<keyword evidence="3 5" id="KW-0732">Signal</keyword>
<dbReference type="Proteomes" id="UP000323012">
    <property type="component" value="Unassembled WGS sequence"/>
</dbReference>
<evidence type="ECO:0000313" key="7">
    <source>
        <dbReference type="EMBL" id="PHO20218.1"/>
    </source>
</evidence>
<dbReference type="Proteomes" id="UP000072236">
    <property type="component" value="Chromosome"/>
</dbReference>